<gene>
    <name evidence="5" type="primary">kch_2</name>
    <name evidence="5" type="ORF">PsAD2_03288</name>
</gene>
<dbReference type="GO" id="GO:0006813">
    <property type="term" value="P:potassium ion transport"/>
    <property type="evidence" value="ECO:0007669"/>
    <property type="project" value="InterPro"/>
</dbReference>
<protein>
    <submittedName>
        <fullName evidence="5">Voltage-gated potassium channel Kch</fullName>
    </submittedName>
</protein>
<dbReference type="PATRIC" id="fig|989403.3.peg.3533"/>
<sequence length="372" mass="40502">MSATKALIVYLIVRGDREVLAVPVIQRIYSKFYDHLVELRLWVLFSLIGAYLLISWALFSWAGETGLTSDLVVFLYFASTTASTVGYGDLSPATEAGRLISAIWFVPGALLIFTAVLSKLTSSLVQGIRRMVDGRGNFKSLSGATVIIGYHSDRTERMITNLVAGRDNDTKIVLLATSADITVPEGVRYVRGDRLDTLETLKRAAVEHAEKIIVYTESDAETFNTCLAIRELSDNVHVAAYFGDRDTARRATKLAHVEAVVSSATETLVRAAQDPGASRVIMALSSATHNATIYSGVLEGARGYLAAEVEQQLLSVNAVLLAVGQNGADDVSFKPFPRDLMGGTTVYYVAQQRLEPETWSRLMEKLDAAVLA</sequence>
<dbReference type="InterPro" id="IPR003148">
    <property type="entry name" value="RCK_N"/>
</dbReference>
<dbReference type="Pfam" id="PF07885">
    <property type="entry name" value="Ion_trans_2"/>
    <property type="match status" value="1"/>
</dbReference>
<feature type="domain" description="RCK N-terminal" evidence="3">
    <location>
        <begin position="147"/>
        <end position="262"/>
    </location>
</feature>
<dbReference type="GO" id="GO:0005886">
    <property type="term" value="C:plasma membrane"/>
    <property type="evidence" value="ECO:0007669"/>
    <property type="project" value="UniProtKB-SubCell"/>
</dbReference>
<dbReference type="InterPro" id="IPR050721">
    <property type="entry name" value="Trk_Ktr_HKT_K-transport"/>
</dbReference>
<dbReference type="PANTHER" id="PTHR43833:SF9">
    <property type="entry name" value="POTASSIUM CHANNEL PROTEIN YUGO-RELATED"/>
    <property type="match status" value="1"/>
</dbReference>
<dbReference type="InterPro" id="IPR036291">
    <property type="entry name" value="NAD(P)-bd_dom_sf"/>
</dbReference>
<accession>A0A165WRI5</accession>
<comment type="caution">
    <text evidence="5">The sequence shown here is derived from an EMBL/GenBank/DDBJ whole genome shotgun (WGS) entry which is preliminary data.</text>
</comment>
<dbReference type="STRING" id="989403.SAMN05421798_11629"/>
<feature type="transmembrane region" description="Helical" evidence="2">
    <location>
        <begin position="102"/>
        <end position="121"/>
    </location>
</feature>
<dbReference type="AlphaFoldDB" id="A0A165WRI5"/>
<dbReference type="Proteomes" id="UP000076577">
    <property type="component" value="Unassembled WGS sequence"/>
</dbReference>
<dbReference type="Pfam" id="PF02254">
    <property type="entry name" value="TrkA_N"/>
    <property type="match status" value="1"/>
</dbReference>
<reference evidence="5 6" key="1">
    <citation type="journal article" date="2016" name="Front. Microbiol.">
        <title>Comparative Genomic Analysis Reveals a Diverse Repertoire of Genes Involved in Prokaryote-Eukaryote Interactions within the Pseudovibrio Genus.</title>
        <authorList>
            <person name="Romano S."/>
            <person name="Fernandez-Guerra A."/>
            <person name="Reen F.J."/>
            <person name="Glockner F.O."/>
            <person name="Crowley S.P."/>
            <person name="O'Sullivan O."/>
            <person name="Cotter P.D."/>
            <person name="Adams C."/>
            <person name="Dobson A.D."/>
            <person name="O'Gara F."/>
        </authorList>
    </citation>
    <scope>NUCLEOTIDE SEQUENCE [LARGE SCALE GENOMIC DNA]</scope>
    <source>
        <strain evidence="5 6">Ad2</strain>
    </source>
</reference>
<dbReference type="InterPro" id="IPR013099">
    <property type="entry name" value="K_chnl_dom"/>
</dbReference>
<keyword evidence="2" id="KW-0812">Transmembrane</keyword>
<dbReference type="GO" id="GO:0034220">
    <property type="term" value="P:monoatomic ion transmembrane transport"/>
    <property type="evidence" value="ECO:0007669"/>
    <property type="project" value="UniProtKB-KW"/>
</dbReference>
<keyword evidence="2" id="KW-1133">Transmembrane helix</keyword>
<dbReference type="Gene3D" id="1.10.287.70">
    <property type="match status" value="1"/>
</dbReference>
<evidence type="ECO:0000256" key="2">
    <source>
        <dbReference type="SAM" id="Phobius"/>
    </source>
</evidence>
<keyword evidence="5" id="KW-0406">Ion transport</keyword>
<dbReference type="SUPFAM" id="SSF81324">
    <property type="entry name" value="Voltage-gated potassium channels"/>
    <property type="match status" value="1"/>
</dbReference>
<dbReference type="PANTHER" id="PTHR43833">
    <property type="entry name" value="POTASSIUM CHANNEL PROTEIN 2-RELATED-RELATED"/>
    <property type="match status" value="1"/>
</dbReference>
<keyword evidence="6" id="KW-1185">Reference proteome</keyword>
<evidence type="ECO:0000259" key="3">
    <source>
        <dbReference type="Pfam" id="PF02254"/>
    </source>
</evidence>
<keyword evidence="5" id="KW-0407">Ion channel</keyword>
<keyword evidence="2" id="KW-0472">Membrane</keyword>
<feature type="transmembrane region" description="Helical" evidence="2">
    <location>
        <begin position="41"/>
        <end position="59"/>
    </location>
</feature>
<dbReference type="EMBL" id="LMCB01000043">
    <property type="protein sequence ID" value="KZL16816.1"/>
    <property type="molecule type" value="Genomic_DNA"/>
</dbReference>
<dbReference type="RefSeq" id="WP_208979613.1">
    <property type="nucleotide sequence ID" value="NZ_FOFM01000016.1"/>
</dbReference>
<dbReference type="Gene3D" id="3.40.50.720">
    <property type="entry name" value="NAD(P)-binding Rossmann-like Domain"/>
    <property type="match status" value="1"/>
</dbReference>
<keyword evidence="5" id="KW-0813">Transport</keyword>
<proteinExistence type="predicted"/>
<evidence type="ECO:0000313" key="6">
    <source>
        <dbReference type="Proteomes" id="UP000076577"/>
    </source>
</evidence>
<comment type="subcellular location">
    <subcellularLocation>
        <location evidence="1">Cell membrane</location>
        <topology evidence="1">Multi-pass membrane protein</topology>
    </subcellularLocation>
</comment>
<evidence type="ECO:0000256" key="1">
    <source>
        <dbReference type="ARBA" id="ARBA00004651"/>
    </source>
</evidence>
<dbReference type="SUPFAM" id="SSF51735">
    <property type="entry name" value="NAD(P)-binding Rossmann-fold domains"/>
    <property type="match status" value="1"/>
</dbReference>
<name>A0A165WRI5_9HYPH</name>
<evidence type="ECO:0000259" key="4">
    <source>
        <dbReference type="Pfam" id="PF07885"/>
    </source>
</evidence>
<evidence type="ECO:0000313" key="5">
    <source>
        <dbReference type="EMBL" id="KZL16816.1"/>
    </source>
</evidence>
<organism evidence="5 6">
    <name type="scientific">Pseudovibrio axinellae</name>
    <dbReference type="NCBI Taxonomy" id="989403"/>
    <lineage>
        <taxon>Bacteria</taxon>
        <taxon>Pseudomonadati</taxon>
        <taxon>Pseudomonadota</taxon>
        <taxon>Alphaproteobacteria</taxon>
        <taxon>Hyphomicrobiales</taxon>
        <taxon>Stappiaceae</taxon>
        <taxon>Pseudovibrio</taxon>
    </lineage>
</organism>
<feature type="domain" description="Potassium channel" evidence="4">
    <location>
        <begin position="50"/>
        <end position="122"/>
    </location>
</feature>